<evidence type="ECO:0000313" key="2">
    <source>
        <dbReference type="Proteomes" id="UP001229952"/>
    </source>
</evidence>
<evidence type="ECO:0008006" key="3">
    <source>
        <dbReference type="Google" id="ProtNLM"/>
    </source>
</evidence>
<accession>A0ABY9IF91</accession>
<organism evidence="1 2">
    <name type="scientific">Streptomyces laculatispora</name>
    <dbReference type="NCBI Taxonomy" id="887464"/>
    <lineage>
        <taxon>Bacteria</taxon>
        <taxon>Bacillati</taxon>
        <taxon>Actinomycetota</taxon>
        <taxon>Actinomycetes</taxon>
        <taxon>Kitasatosporales</taxon>
        <taxon>Streptomycetaceae</taxon>
        <taxon>Streptomyces</taxon>
    </lineage>
</organism>
<evidence type="ECO:0000313" key="1">
    <source>
        <dbReference type="EMBL" id="WLQ45259.1"/>
    </source>
</evidence>
<protein>
    <recommendedName>
        <fullName evidence="3">DUF4303 domain-containing protein</fullName>
    </recommendedName>
</protein>
<dbReference type="Proteomes" id="UP001229952">
    <property type="component" value="Chromosome"/>
</dbReference>
<name>A0ABY9IF91_9ACTN</name>
<dbReference type="RefSeq" id="WP_306092452.1">
    <property type="nucleotide sequence ID" value="NZ_CP120992.1"/>
</dbReference>
<dbReference type="EMBL" id="CP120992">
    <property type="protein sequence ID" value="WLQ45259.1"/>
    <property type="molecule type" value="Genomic_DNA"/>
</dbReference>
<reference evidence="1 2" key="1">
    <citation type="submission" date="2023-03" db="EMBL/GenBank/DDBJ databases">
        <title>Isolation and description of six Streptomyces strains from soil environments, able to metabolize different microbial glucans.</title>
        <authorList>
            <person name="Widen T."/>
            <person name="Larsbrink J."/>
        </authorList>
    </citation>
    <scope>NUCLEOTIDE SEQUENCE [LARGE SCALE GENOMIC DNA]</scope>
    <source>
        <strain evidence="1 2">Mut2</strain>
    </source>
</reference>
<gene>
    <name evidence="1" type="ORF">P8A22_11015</name>
</gene>
<sequence length="175" mass="18273">MSVRAGETFDVVRAVTDIEALLAAPLPATGPTVAEGDPDTGEWTVTAGEGFRIVPLWEGGSLDGTHGTEWDDADEAAEAQLALLVAELESRWGAHQQVAVHVALLLEQDGEPVPALFQALLDEDCHGDLAVWGPVSGEGRWAGVSVGHSDGDAPLLMAAVVSDRPIVAPDPPSWL</sequence>
<keyword evidence="2" id="KW-1185">Reference proteome</keyword>
<proteinExistence type="predicted"/>